<evidence type="ECO:0000313" key="1">
    <source>
        <dbReference type="EMBL" id="QPT43583.1"/>
    </source>
</evidence>
<dbReference type="SUPFAM" id="SSF57783">
    <property type="entry name" value="Zinc beta-ribbon"/>
    <property type="match status" value="1"/>
</dbReference>
<dbReference type="Proteomes" id="UP000594834">
    <property type="component" value="Plasmid unnamed"/>
</dbReference>
<dbReference type="EMBL" id="CP065727">
    <property type="protein sequence ID" value="QPT43583.1"/>
    <property type="molecule type" value="Genomic_DNA"/>
</dbReference>
<gene>
    <name evidence="1" type="ORF">I6G26_00390</name>
</gene>
<dbReference type="Gene3D" id="3.30.65.10">
    <property type="entry name" value="Bacterial Topoisomerase I, domain 1"/>
    <property type="match status" value="1"/>
</dbReference>
<organism evidence="1 2">
    <name type="scientific">Moraxella nonliquefaciens</name>
    <dbReference type="NCBI Taxonomy" id="478"/>
    <lineage>
        <taxon>Bacteria</taxon>
        <taxon>Pseudomonadati</taxon>
        <taxon>Pseudomonadota</taxon>
        <taxon>Gammaproteobacteria</taxon>
        <taxon>Moraxellales</taxon>
        <taxon>Moraxellaceae</taxon>
        <taxon>Moraxella</taxon>
    </lineage>
</organism>
<keyword evidence="2" id="KW-1185">Reference proteome</keyword>
<protein>
    <recommendedName>
        <fullName evidence="3">DNA topoisomerase type IA zn finger domain-containing protein</fullName>
    </recommendedName>
</protein>
<reference evidence="1 2" key="1">
    <citation type="submission" date="2020-12" db="EMBL/GenBank/DDBJ databases">
        <title>FDA dAtabase for Regulatory Grade micrObial Sequences (FDA-ARGOS): Supporting development and validation of Infectious Disease Dx tests.</title>
        <authorList>
            <person name="Sproer C."/>
            <person name="Gronow S."/>
            <person name="Severitt S."/>
            <person name="Schroder I."/>
            <person name="Tallon L."/>
            <person name="Sadzewicz L."/>
            <person name="Zhao X."/>
            <person name="Boylan J."/>
            <person name="Ott S."/>
            <person name="Bowen H."/>
            <person name="Vavikolanu K."/>
            <person name="Mehta A."/>
            <person name="Aluvathingal J."/>
            <person name="Nadendla S."/>
            <person name="Lowell S."/>
            <person name="Myers T."/>
            <person name="Yan Y."/>
            <person name="Sichtig H."/>
        </authorList>
    </citation>
    <scope>NUCLEOTIDE SEQUENCE [LARGE SCALE GENOMIC DNA]</scope>
    <source>
        <strain evidence="1 2">FDAARGOS_869</strain>
        <plasmid evidence="1 2">unnamed</plasmid>
    </source>
</reference>
<evidence type="ECO:0008006" key="3">
    <source>
        <dbReference type="Google" id="ProtNLM"/>
    </source>
</evidence>
<sequence length="70" mass="7924">MKDDNGTPVEKEQKPLTDFDCKACGSKLIHKTGIYKKGKNKGKPYSFFGCSNFPKCKQNYDEVDGKPKFD</sequence>
<accession>A0A7T3BX88</accession>
<dbReference type="RefSeq" id="WP_197940215.1">
    <property type="nucleotide sequence ID" value="NZ_CP065727.1"/>
</dbReference>
<name>A0A7T3BX88_MORNO</name>
<proteinExistence type="predicted"/>
<evidence type="ECO:0000313" key="2">
    <source>
        <dbReference type="Proteomes" id="UP000594834"/>
    </source>
</evidence>
<keyword evidence="1" id="KW-0614">Plasmid</keyword>
<geneLocation type="plasmid" evidence="1 2">
    <name>unnamed</name>
</geneLocation>